<dbReference type="AlphaFoldDB" id="T1FWP3"/>
<dbReference type="GeneID" id="20213238"/>
<reference evidence="3 5" key="2">
    <citation type="journal article" date="2013" name="Nature">
        <title>Insights into bilaterian evolution from three spiralian genomes.</title>
        <authorList>
            <person name="Simakov O."/>
            <person name="Marletaz F."/>
            <person name="Cho S.J."/>
            <person name="Edsinger-Gonzales E."/>
            <person name="Havlak P."/>
            <person name="Hellsten U."/>
            <person name="Kuo D.H."/>
            <person name="Larsson T."/>
            <person name="Lv J."/>
            <person name="Arendt D."/>
            <person name="Savage R."/>
            <person name="Osoegawa K."/>
            <person name="de Jong P."/>
            <person name="Grimwood J."/>
            <person name="Chapman J.A."/>
            <person name="Shapiro H."/>
            <person name="Aerts A."/>
            <person name="Otillar R.P."/>
            <person name="Terry A.Y."/>
            <person name="Boore J.L."/>
            <person name="Grigoriev I.V."/>
            <person name="Lindberg D.R."/>
            <person name="Seaver E.C."/>
            <person name="Weisblat D.A."/>
            <person name="Putnam N.H."/>
            <person name="Rokhsar D.S."/>
        </authorList>
    </citation>
    <scope>NUCLEOTIDE SEQUENCE</scope>
</reference>
<feature type="chain" id="PRO_5010981089" evidence="2">
    <location>
        <begin position="28"/>
        <end position="233"/>
    </location>
</feature>
<proteinExistence type="predicted"/>
<dbReference type="HOGENOM" id="CLU_1190997_0_0_1"/>
<feature type="region of interest" description="Disordered" evidence="1">
    <location>
        <begin position="32"/>
        <end position="54"/>
    </location>
</feature>
<sequence>MRFANVKSIIIFPVLLFAVTKFDWVISASSSTSTQNVPTVPTAEESTTTTTTQPPLDIPTTTANIFDIAAYYNLTKKTCCHIQTQCLNCTNFYNVNDVKQYFDHIAIKVGLCKNVGPPSGENCQSGLDPSLTASSIRYCCPKCAGYALVTDLICSCTPSGVFDPSIVQCKINKTHVVGNYIPWRPSYYRRKNYLCKIYGYENYSQFKSMGDMRMKMFNGKKFEHLLRRPDSKK</sequence>
<reference evidence="4" key="3">
    <citation type="submission" date="2015-06" db="UniProtKB">
        <authorList>
            <consortium name="EnsemblMetazoa"/>
        </authorList>
    </citation>
    <scope>IDENTIFICATION</scope>
</reference>
<name>T1FWP3_HELRO</name>
<dbReference type="EnsemblMetazoa" id="HelroT195040">
    <property type="protein sequence ID" value="HelroP195040"/>
    <property type="gene ID" value="HelroG195040"/>
</dbReference>
<feature type="compositionally biased region" description="Low complexity" evidence="1">
    <location>
        <begin position="38"/>
        <end position="54"/>
    </location>
</feature>
<reference evidence="5" key="1">
    <citation type="submission" date="2012-12" db="EMBL/GenBank/DDBJ databases">
        <authorList>
            <person name="Hellsten U."/>
            <person name="Grimwood J."/>
            <person name="Chapman J.A."/>
            <person name="Shapiro H."/>
            <person name="Aerts A."/>
            <person name="Otillar R.P."/>
            <person name="Terry A.Y."/>
            <person name="Boore J.L."/>
            <person name="Simakov O."/>
            <person name="Marletaz F."/>
            <person name="Cho S.-J."/>
            <person name="Edsinger-Gonzales E."/>
            <person name="Havlak P."/>
            <person name="Kuo D.-H."/>
            <person name="Larsson T."/>
            <person name="Lv J."/>
            <person name="Arendt D."/>
            <person name="Savage R."/>
            <person name="Osoegawa K."/>
            <person name="de Jong P."/>
            <person name="Lindberg D.R."/>
            <person name="Seaver E.C."/>
            <person name="Weisblat D.A."/>
            <person name="Putnam N.H."/>
            <person name="Grigoriev I.V."/>
            <person name="Rokhsar D.S."/>
        </authorList>
    </citation>
    <scope>NUCLEOTIDE SEQUENCE</scope>
</reference>
<dbReference type="Proteomes" id="UP000015101">
    <property type="component" value="Unassembled WGS sequence"/>
</dbReference>
<dbReference type="EMBL" id="KB095927">
    <property type="protein sequence ID" value="ESO09711.1"/>
    <property type="molecule type" value="Genomic_DNA"/>
</dbReference>
<accession>T1FWP3</accession>
<keyword evidence="2" id="KW-0732">Signal</keyword>
<organism evidence="4 5">
    <name type="scientific">Helobdella robusta</name>
    <name type="common">Californian leech</name>
    <dbReference type="NCBI Taxonomy" id="6412"/>
    <lineage>
        <taxon>Eukaryota</taxon>
        <taxon>Metazoa</taxon>
        <taxon>Spiralia</taxon>
        <taxon>Lophotrochozoa</taxon>
        <taxon>Annelida</taxon>
        <taxon>Clitellata</taxon>
        <taxon>Hirudinea</taxon>
        <taxon>Rhynchobdellida</taxon>
        <taxon>Glossiphoniidae</taxon>
        <taxon>Helobdella</taxon>
    </lineage>
</organism>
<dbReference type="KEGG" id="hro:HELRODRAFT_195040"/>
<dbReference type="CTD" id="20213238"/>
<gene>
    <name evidence="4" type="primary">20213238</name>
    <name evidence="3" type="ORF">HELRODRAFT_195040</name>
</gene>
<protein>
    <submittedName>
        <fullName evidence="3 4">Uncharacterized protein</fullName>
    </submittedName>
</protein>
<keyword evidence="5" id="KW-1185">Reference proteome</keyword>
<evidence type="ECO:0000313" key="5">
    <source>
        <dbReference type="Proteomes" id="UP000015101"/>
    </source>
</evidence>
<dbReference type="EMBL" id="AMQM01009081">
    <property type="status" value="NOT_ANNOTATED_CDS"/>
    <property type="molecule type" value="Genomic_DNA"/>
</dbReference>
<dbReference type="RefSeq" id="XP_009012181.1">
    <property type="nucleotide sequence ID" value="XM_009013933.1"/>
</dbReference>
<evidence type="ECO:0000313" key="4">
    <source>
        <dbReference type="EnsemblMetazoa" id="HelroP195040"/>
    </source>
</evidence>
<evidence type="ECO:0000256" key="1">
    <source>
        <dbReference type="SAM" id="MobiDB-lite"/>
    </source>
</evidence>
<feature type="signal peptide" evidence="2">
    <location>
        <begin position="1"/>
        <end position="27"/>
    </location>
</feature>
<evidence type="ECO:0000313" key="3">
    <source>
        <dbReference type="EMBL" id="ESO09711.1"/>
    </source>
</evidence>
<dbReference type="InParanoid" id="T1FWP3"/>
<evidence type="ECO:0000256" key="2">
    <source>
        <dbReference type="SAM" id="SignalP"/>
    </source>
</evidence>